<feature type="compositionally biased region" description="Gly residues" evidence="3">
    <location>
        <begin position="2690"/>
        <end position="2701"/>
    </location>
</feature>
<organism evidence="4 5">
    <name type="scientific">Ascodesmis nigricans</name>
    <dbReference type="NCBI Taxonomy" id="341454"/>
    <lineage>
        <taxon>Eukaryota</taxon>
        <taxon>Fungi</taxon>
        <taxon>Dikarya</taxon>
        <taxon>Ascomycota</taxon>
        <taxon>Pezizomycotina</taxon>
        <taxon>Pezizomycetes</taxon>
        <taxon>Pezizales</taxon>
        <taxon>Ascodesmidaceae</taxon>
        <taxon>Ascodesmis</taxon>
    </lineage>
</organism>
<feature type="compositionally biased region" description="Gly residues" evidence="3">
    <location>
        <begin position="141"/>
        <end position="150"/>
    </location>
</feature>
<feature type="compositionally biased region" description="Basic and acidic residues" evidence="3">
    <location>
        <begin position="1069"/>
        <end position="1094"/>
    </location>
</feature>
<proteinExistence type="predicted"/>
<feature type="region of interest" description="Disordered" evidence="3">
    <location>
        <begin position="1486"/>
        <end position="1516"/>
    </location>
</feature>
<feature type="compositionally biased region" description="Acidic residues" evidence="3">
    <location>
        <begin position="818"/>
        <end position="827"/>
    </location>
</feature>
<dbReference type="STRING" id="341454.A0A4S2MQS8"/>
<feature type="region of interest" description="Disordered" evidence="3">
    <location>
        <begin position="2265"/>
        <end position="2291"/>
    </location>
</feature>
<feature type="compositionally biased region" description="Pro residues" evidence="3">
    <location>
        <begin position="1265"/>
        <end position="1277"/>
    </location>
</feature>
<feature type="compositionally biased region" description="Low complexity" evidence="3">
    <location>
        <begin position="363"/>
        <end position="372"/>
    </location>
</feature>
<dbReference type="EMBL" id="ML220168">
    <property type="protein sequence ID" value="TGZ76737.1"/>
    <property type="molecule type" value="Genomic_DNA"/>
</dbReference>
<reference evidence="4 5" key="1">
    <citation type="submission" date="2019-04" db="EMBL/GenBank/DDBJ databases">
        <title>Comparative genomics and transcriptomics to analyze fruiting body development in filamentous ascomycetes.</title>
        <authorList>
            <consortium name="DOE Joint Genome Institute"/>
            <person name="Lutkenhaus R."/>
            <person name="Traeger S."/>
            <person name="Breuer J."/>
            <person name="Kuo A."/>
            <person name="Lipzen A."/>
            <person name="Pangilinan J."/>
            <person name="Dilworth D."/>
            <person name="Sandor L."/>
            <person name="Poggeler S."/>
            <person name="Barry K."/>
            <person name="Grigoriev I.V."/>
            <person name="Nowrousian M."/>
        </authorList>
    </citation>
    <scope>NUCLEOTIDE SEQUENCE [LARGE SCALE GENOMIC DNA]</scope>
    <source>
        <strain evidence="4 5">CBS 389.68</strain>
    </source>
</reference>
<evidence type="ECO:0000256" key="1">
    <source>
        <dbReference type="ARBA" id="ARBA00023054"/>
    </source>
</evidence>
<feature type="compositionally biased region" description="Polar residues" evidence="3">
    <location>
        <begin position="1232"/>
        <end position="1249"/>
    </location>
</feature>
<feature type="region of interest" description="Disordered" evidence="3">
    <location>
        <begin position="2678"/>
        <end position="2768"/>
    </location>
</feature>
<dbReference type="PANTHER" id="PTHR32083">
    <property type="entry name" value="CILIA AND FLAGELLA-ASSOCIATED PROTEIN 58-RELATED"/>
    <property type="match status" value="1"/>
</dbReference>
<evidence type="ECO:0000256" key="2">
    <source>
        <dbReference type="SAM" id="Coils"/>
    </source>
</evidence>
<accession>A0A4S2MQS8</accession>
<feature type="coiled-coil region" evidence="2">
    <location>
        <begin position="1979"/>
        <end position="2020"/>
    </location>
</feature>
<feature type="region of interest" description="Disordered" evidence="3">
    <location>
        <begin position="2544"/>
        <end position="2643"/>
    </location>
</feature>
<feature type="compositionally biased region" description="Basic residues" evidence="3">
    <location>
        <begin position="97"/>
        <end position="108"/>
    </location>
</feature>
<feature type="compositionally biased region" description="Basic and acidic residues" evidence="3">
    <location>
        <begin position="2702"/>
        <end position="2711"/>
    </location>
</feature>
<feature type="compositionally biased region" description="Acidic residues" evidence="3">
    <location>
        <begin position="2714"/>
        <end position="2724"/>
    </location>
</feature>
<keyword evidence="1 2" id="KW-0175">Coiled coil</keyword>
<protein>
    <submittedName>
        <fullName evidence="4">Uncharacterized protein</fullName>
    </submittedName>
</protein>
<feature type="region of interest" description="Disordered" evidence="3">
    <location>
        <begin position="66"/>
        <end position="376"/>
    </location>
</feature>
<dbReference type="InParanoid" id="A0A4S2MQS8"/>
<feature type="compositionally biased region" description="Polar residues" evidence="3">
    <location>
        <begin position="1181"/>
        <end position="1192"/>
    </location>
</feature>
<feature type="region of interest" description="Disordered" evidence="3">
    <location>
        <begin position="917"/>
        <end position="1023"/>
    </location>
</feature>
<dbReference type="Proteomes" id="UP000298138">
    <property type="component" value="Unassembled WGS sequence"/>
</dbReference>
<keyword evidence="5" id="KW-1185">Reference proteome</keyword>
<feature type="compositionally biased region" description="Low complexity" evidence="3">
    <location>
        <begin position="181"/>
        <end position="194"/>
    </location>
</feature>
<sequence length="2768" mass="304560">MIRVGPRRMLLVATAVIRIRQRYTPVLKTAAIKIRTSESSLLPKKGSIGIEPVTFDIFAPFLPSLVDESSSSSEDDDSDTTEPDSDPLKPGAADRGSRRRERERHPKSRTSSTETVSTNRRRRRKDDDHEEVENYETGSLRSGGFGGGEGSLPLRSHARKLSFASLPPRASSEPQPKHASTSRFGGFTGFLRGLISDPGKQQTKYTEEWISGGGSSSKGSEIEKELHEEDSSYYFGEEEDKESDSAHLAFGSDADTDREFAAQGNESSEDDGWADDWGFGSSKTRKHPRKEVKSVPEKEKSTAEEIHSDADTVVMAPTLPSRWADSSSEPSLAPSPVNGASPILRQPEEPTETEPEVQKKTPESNSNTPSSTINGKPSVLEAVANQLLSAPSRTATSTRSSSPNVRTTIKWQKRNVIIQIPSDSPWGYPEEEGGRPYPLSFEEVEKRLQHWRELGYNVDVIRGDDEAQIREVFPEERRGKVEASEIFVSIPDRRDWEAYCEALREEKLRALGVFDEPAPAVPSPVAAFRDSPLSHMASPAVDVVNPFSPPSQPASAMGNSQNAFSPFAPISIPASGAPGPAAISSSFHGAPHLPFHIPRSSVSVSGTPPAHEGNWDAFPPAFSPPIPRQTPPMSGPVPNPGIWGAPSFGGMRNGSPMGVHGHSQSVSYFGQQYPEQHGEFHPVHGLVGQERSFQQGVRRGSPLAMGAHGSSASISPVGQRRNIWVIPEQPMPQDGPAIDAPVPQHRHQLSLTLQKEYENQEGYQHDEAQKYHNQHIEVPEEGFNTNPVSPAPLNYPDAPEMPSVENDVHNGPELMSNPDDDVSDEDEEKRKNKQEALSRQQTMEFGQNEFTTDQYAPHSRHQSLAQRQMGFDENDPIQHSAMSMLMAGEGLGDNAGMNVIRDEDALSDAARTNISDILTNPSVPASPNRKYSTTGTPSHSGSNWLPEHTSTANSGSAPAKPKFNPAASEFDPTKSFTFNPSKITPFTPGGPPPIPEPQEQQPPPPPPFGSFGAGFNTATSSFQPTLAHNGLASYLEKGAAAFSPSAPEFKPSWATPAGDMFGEVVPPAAEKKFIPIVKPESRDGENAADQDRESQGSGSKKRMKQSRDDGNDVPQFETPTVPESKEEEKMELSPIEKTAGQSDHEADTSMSTLKSPVEQAYEFKNQGDAERFANAAPTELGNDSIQKESSAPSRAESPDGTKIQDTPSPQPVPEISETAEKTPFVDGASFSIRPSAQEFNFDFQKTPSPSKKLFSLGDSRYAHTPSPPPSMPAPSPPVVAGAFMPPLPPPDLEDEVEDPEKAEVYGSPVPMPKPTDEELDDVFMYMDQGSEVGVVRVETEHDDGTVVTEDVVVDAQPTPHRLQALRSAGPSPSPRRAEHAAAAYRHRAASFSSDEDASEIRAIYSQPENSFMRNINNVGGAQEEADSDWNDMLSEGEANRLRPQSRLFFDAHVEELVGGLFQRRLEPVLRSLGKINEQLTMLSVTSPTRKHSTADFVNSDADDEEDTQQFLPPRSPRDRKLEKIKAAIAEVLLAKNDDTVSEKAIAEIKDLVLANKHDEDFARLETLLVENFAAIPTAKDITVLRASVEQISERVADVQPVDELRELLIDALGKTAQAEDVAVLRHTLRDVVAHSAQKTDLMDMNAVLEEIAAKMAVRADVHDLKDVLLHAVHQGARKEDLIPIHSILAEAFSKAAKSEDLINLKMVLNEIMNAVLGIDVNIIRHDVQQVSQETAAARHTLSEVVNLTRDNAENFDFRHNTQLQTMTEQHSAVTQKLADITAMVKESHKFQQSRASKSDMRRNLAEKELREENLATRNAVLETHKSVRDGFVNLNHVQPMIEDIRLAVGNLEATQPKLGDFCDGVLETVAQLPTFSQLEEVVRQYAGIEKVRHIIEEDRAHKVELVRNAIEEVTQTQPTLEDIRAMMEEVVTKQQMFVPINVAPAVDDDEVAELKRKLDDALRAQTHNEHRADEEFRSKMHWQEKAIEMEAKLKLAEEEAQRQKDIAEEGEARLKVVEEKRHQTLTSAQMRAALLEGAHQSLQKSVGDLSAKTAALEGNLKEARESEERHKHRAAKTEEENRELRRHIETLRAETEESIRVRERFREKFDILQENMRKLSLEVTAEQQAWRQQQQEMQARTEVLEARLAAETSKAQGLEDEVTRMQAVEKDTIHLRTELEAVQRNAVKQEESLAQLRIEYDSLKTANEALEKEMESGREHSQEELERLSAAMGTEIQAANAESAAARSSLEKQVSELQEQLNSTILASDEERDRLQQESSESIESHLTQLEEIRTQHNREIKELTEKHASSMADLKHRFENKLASITAKHDRAFKHVTEDADRERYFLSQKLELSQTETAHLKDHIASLKSQLASLSDNLKIANQAAQAAASAATTVKEMSTPHLSDERALRESLTVLQSQLQEREARIEELESKLAAFNVIKIKQTEGQLVMYREICEMRIDDLQEIIHACSLPNLDRAQLRDAATRLKASLDMQFQDAERNVGSSTPKVQSSATPAAATAAASLIASKLPSVATSAWANWRKSTASPAPSPSPAPAQPRLPLQQQQQESPSSRPTSSASMFLNGILTPAQQPPSSSRPPRNTPFIGRSDAAYKRPSTGTSTTIIGRERGESSASTAPRSGSALGGYMRSGSAAGGYSAVGGASGYSGYPGVRRDEGGYARRGEDGYSGYAGYGRRSGGVEGREGRERYGFLETDEYDEDADAESLGSVGGEGEGIGRVGGRYAAFEDDEEGDRDGERDGERGYAVI</sequence>
<feature type="compositionally biased region" description="Polar residues" evidence="3">
    <location>
        <begin position="2277"/>
        <end position="2288"/>
    </location>
</feature>
<name>A0A4S2MQS8_9PEZI</name>
<feature type="compositionally biased region" description="Gly residues" evidence="3">
    <location>
        <begin position="2729"/>
        <end position="2741"/>
    </location>
</feature>
<feature type="compositionally biased region" description="Basic and acidic residues" evidence="3">
    <location>
        <begin position="291"/>
        <end position="310"/>
    </location>
</feature>
<feature type="compositionally biased region" description="Low complexity" evidence="3">
    <location>
        <begin position="109"/>
        <end position="118"/>
    </location>
</feature>
<feature type="compositionally biased region" description="Acidic residues" evidence="3">
    <location>
        <begin position="1291"/>
        <end position="1300"/>
    </location>
</feature>
<feature type="region of interest" description="Disordered" evidence="3">
    <location>
        <begin position="780"/>
        <end position="847"/>
    </location>
</feature>
<evidence type="ECO:0000313" key="5">
    <source>
        <dbReference type="Proteomes" id="UP000298138"/>
    </source>
</evidence>
<feature type="compositionally biased region" description="Basic and acidic residues" evidence="3">
    <location>
        <begin position="2756"/>
        <end position="2768"/>
    </location>
</feature>
<feature type="compositionally biased region" description="Polar residues" evidence="3">
    <location>
        <begin position="917"/>
        <end position="956"/>
    </location>
</feature>
<feature type="compositionally biased region" description="Polar residues" evidence="3">
    <location>
        <begin position="837"/>
        <end position="847"/>
    </location>
</feature>
<feature type="compositionally biased region" description="Acidic residues" evidence="3">
    <location>
        <begin position="73"/>
        <end position="85"/>
    </location>
</feature>
<feature type="region of interest" description="Disordered" evidence="3">
    <location>
        <begin position="1041"/>
        <end position="1317"/>
    </location>
</feature>
<evidence type="ECO:0000256" key="3">
    <source>
        <dbReference type="SAM" id="MobiDB-lite"/>
    </source>
</evidence>
<dbReference type="GO" id="GO:0005856">
    <property type="term" value="C:cytoskeleton"/>
    <property type="evidence" value="ECO:0007669"/>
    <property type="project" value="TreeGrafter"/>
</dbReference>
<feature type="compositionally biased region" description="Low complexity" evidence="3">
    <location>
        <begin position="2561"/>
        <end position="2581"/>
    </location>
</feature>
<feature type="coiled-coil region" evidence="2">
    <location>
        <begin position="2415"/>
        <end position="2442"/>
    </location>
</feature>
<dbReference type="PANTHER" id="PTHR32083:SF0">
    <property type="entry name" value="CILIA AND FLAGELLA-ASSOCIATED PROTEIN 58"/>
    <property type="match status" value="1"/>
</dbReference>
<dbReference type="OrthoDB" id="1293114at2759"/>
<feature type="compositionally biased region" description="Pro residues" evidence="3">
    <location>
        <begin position="2550"/>
        <end position="2560"/>
    </location>
</feature>
<gene>
    <name evidence="4" type="ORF">EX30DRAFT_375271</name>
</gene>
<feature type="compositionally biased region" description="Basic and acidic residues" evidence="3">
    <location>
        <begin position="220"/>
        <end position="230"/>
    </location>
</feature>
<evidence type="ECO:0000313" key="4">
    <source>
        <dbReference type="EMBL" id="TGZ76737.1"/>
    </source>
</evidence>
<feature type="compositionally biased region" description="Pro residues" evidence="3">
    <location>
        <begin position="988"/>
        <end position="1008"/>
    </location>
</feature>
<feature type="region of interest" description="Disordered" evidence="3">
    <location>
        <begin position="2060"/>
        <end position="2081"/>
    </location>
</feature>